<dbReference type="Proteomes" id="UP001283361">
    <property type="component" value="Unassembled WGS sequence"/>
</dbReference>
<feature type="domain" description="Neurotransmitter-gated ion-channel ligand-binding" evidence="1">
    <location>
        <begin position="42"/>
        <end position="83"/>
    </location>
</feature>
<proteinExistence type="predicted"/>
<name>A0AAE1A718_9GAST</name>
<dbReference type="InterPro" id="IPR006202">
    <property type="entry name" value="Neur_chan_lig-bd"/>
</dbReference>
<accession>A0AAE1A718</accession>
<dbReference type="Gene3D" id="2.70.170.10">
    <property type="entry name" value="Neurotransmitter-gated ion-channel ligand-binding domain"/>
    <property type="match status" value="1"/>
</dbReference>
<reference evidence="2" key="1">
    <citation type="journal article" date="2023" name="G3 (Bethesda)">
        <title>A reference genome for the long-term kleptoplast-retaining sea slug Elysia crispata morphotype clarki.</title>
        <authorList>
            <person name="Eastman K.E."/>
            <person name="Pendleton A.L."/>
            <person name="Shaikh M.A."/>
            <person name="Suttiyut T."/>
            <person name="Ogas R."/>
            <person name="Tomko P."/>
            <person name="Gavelis G."/>
            <person name="Widhalm J.R."/>
            <person name="Wisecaver J.H."/>
        </authorList>
    </citation>
    <scope>NUCLEOTIDE SEQUENCE</scope>
    <source>
        <strain evidence="2">ECLA1</strain>
    </source>
</reference>
<evidence type="ECO:0000313" key="2">
    <source>
        <dbReference type="EMBL" id="KAK3782215.1"/>
    </source>
</evidence>
<dbReference type="InterPro" id="IPR036734">
    <property type="entry name" value="Neur_chan_lig-bd_sf"/>
</dbReference>
<dbReference type="GO" id="GO:0005230">
    <property type="term" value="F:extracellular ligand-gated monoatomic ion channel activity"/>
    <property type="evidence" value="ECO:0007669"/>
    <property type="project" value="InterPro"/>
</dbReference>
<comment type="caution">
    <text evidence="2">The sequence shown here is derived from an EMBL/GenBank/DDBJ whole genome shotgun (WGS) entry which is preliminary data.</text>
</comment>
<organism evidence="2 3">
    <name type="scientific">Elysia crispata</name>
    <name type="common">lettuce slug</name>
    <dbReference type="NCBI Taxonomy" id="231223"/>
    <lineage>
        <taxon>Eukaryota</taxon>
        <taxon>Metazoa</taxon>
        <taxon>Spiralia</taxon>
        <taxon>Lophotrochozoa</taxon>
        <taxon>Mollusca</taxon>
        <taxon>Gastropoda</taxon>
        <taxon>Heterobranchia</taxon>
        <taxon>Euthyneura</taxon>
        <taxon>Panpulmonata</taxon>
        <taxon>Sacoglossa</taxon>
        <taxon>Placobranchoidea</taxon>
        <taxon>Plakobranchidae</taxon>
        <taxon>Elysia</taxon>
    </lineage>
</organism>
<sequence length="133" mass="15389">MLPSASTGLTQPHVPHSRSVELHLPKIGFLKERIRGCRQNVTHLTSQKYRTARNWWDPKAYDNIKNIRIPSDKIWLPDIVLYNFDLPMVRGWQTHDRYLLAGQIQELMAKVLSLVSQIYSIQLVAEREAGSLL</sequence>
<keyword evidence="3" id="KW-1185">Reference proteome</keyword>
<evidence type="ECO:0000313" key="3">
    <source>
        <dbReference type="Proteomes" id="UP001283361"/>
    </source>
</evidence>
<dbReference type="Pfam" id="PF02931">
    <property type="entry name" value="Neur_chan_LBD"/>
    <property type="match status" value="1"/>
</dbReference>
<gene>
    <name evidence="2" type="ORF">RRG08_018581</name>
</gene>
<protein>
    <recommendedName>
        <fullName evidence="1">Neurotransmitter-gated ion-channel ligand-binding domain-containing protein</fullName>
    </recommendedName>
</protein>
<dbReference type="GO" id="GO:0016020">
    <property type="term" value="C:membrane"/>
    <property type="evidence" value="ECO:0007669"/>
    <property type="project" value="InterPro"/>
</dbReference>
<evidence type="ECO:0000259" key="1">
    <source>
        <dbReference type="Pfam" id="PF02931"/>
    </source>
</evidence>
<dbReference type="SUPFAM" id="SSF63712">
    <property type="entry name" value="Nicotinic receptor ligand binding domain-like"/>
    <property type="match status" value="1"/>
</dbReference>
<dbReference type="AlphaFoldDB" id="A0AAE1A718"/>
<dbReference type="EMBL" id="JAWDGP010002526">
    <property type="protein sequence ID" value="KAK3782215.1"/>
    <property type="molecule type" value="Genomic_DNA"/>
</dbReference>